<keyword evidence="2 10" id="KW-0575">Peroxidase</keyword>
<evidence type="ECO:0000256" key="3">
    <source>
        <dbReference type="ARBA" id="ARBA00022617"/>
    </source>
</evidence>
<evidence type="ECO:0000256" key="4">
    <source>
        <dbReference type="ARBA" id="ARBA00022723"/>
    </source>
</evidence>
<proteinExistence type="predicted"/>
<dbReference type="NCBIfam" id="TIGR01413">
    <property type="entry name" value="Dyp_perox_fam"/>
    <property type="match status" value="1"/>
</dbReference>
<dbReference type="Proteomes" id="UP001079430">
    <property type="component" value="Unassembled WGS sequence"/>
</dbReference>
<dbReference type="PANTHER" id="PTHR30521">
    <property type="entry name" value="DEFERROCHELATASE/PEROXIDASE"/>
    <property type="match status" value="1"/>
</dbReference>
<evidence type="ECO:0000256" key="2">
    <source>
        <dbReference type="ARBA" id="ARBA00022559"/>
    </source>
</evidence>
<evidence type="ECO:0000313" key="10">
    <source>
        <dbReference type="EMBL" id="MCZ4093454.1"/>
    </source>
</evidence>
<organism evidence="10 11">
    <name type="scientific">Sinorhizobium psoraleae</name>
    <dbReference type="NCBI Taxonomy" id="520838"/>
    <lineage>
        <taxon>Bacteria</taxon>
        <taxon>Pseudomonadati</taxon>
        <taxon>Pseudomonadota</taxon>
        <taxon>Alphaproteobacteria</taxon>
        <taxon>Hyphomicrobiales</taxon>
        <taxon>Rhizobiaceae</taxon>
        <taxon>Sinorhizobium/Ensifer group</taxon>
        <taxon>Sinorhizobium</taxon>
    </lineage>
</organism>
<evidence type="ECO:0000256" key="5">
    <source>
        <dbReference type="ARBA" id="ARBA00022729"/>
    </source>
</evidence>
<reference evidence="10" key="1">
    <citation type="submission" date="2022-10" db="EMBL/GenBank/DDBJ databases">
        <title>Whole genome sequencing of three plant growth promoting bacteria isolated from Vachellia tortilis subsp. raddiana in Morocco.</title>
        <authorList>
            <person name="Hnini M."/>
            <person name="Zouagui R."/>
            <person name="Zouagui H."/>
            <person name="Chemao Elfihri M.-W."/>
            <person name="Ibrahimi A."/>
            <person name="Sbabou L."/>
            <person name="Aurag J."/>
        </authorList>
    </citation>
    <scope>NUCLEOTIDE SEQUENCE</scope>
    <source>
        <strain evidence="10">LMR678</strain>
    </source>
</reference>
<dbReference type="InterPro" id="IPR011008">
    <property type="entry name" value="Dimeric_a/b-barrel"/>
</dbReference>
<feature type="region of interest" description="Disordered" evidence="8">
    <location>
        <begin position="256"/>
        <end position="280"/>
    </location>
</feature>
<dbReference type="SUPFAM" id="SSF54909">
    <property type="entry name" value="Dimeric alpha+beta barrel"/>
    <property type="match status" value="1"/>
</dbReference>
<keyword evidence="7" id="KW-0408">Iron</keyword>
<feature type="domain" description="Dyp-type peroxidase C-terminal" evidence="9">
    <location>
        <begin position="81"/>
        <end position="187"/>
    </location>
</feature>
<dbReference type="RefSeq" id="WP_269285225.1">
    <property type="nucleotide sequence ID" value="NZ_JAPVOI010000005.1"/>
</dbReference>
<accession>A0ABT4KNA4</accession>
<keyword evidence="4" id="KW-0479">Metal-binding</keyword>
<sequence>MGPRWARNGSFLVYRRLNQDVPAFNRFLREAATRLSATTMPGLTPERFGAMVVGRWRSGAPLLRAIQNDDVDLASSKASNNDFDFLNPGSAADQFPPALADPAGEVCPAAAHIRKVNPRSVPTDQGGEVRTLVRRILRRGIPFGDPLPISSENDPANADRGLLFVSYQASIQNQFEFLQSAWANSEGRPTSQLTGNAGHDLIIGQNPASDRSRFILVGVDQTRVDAPPHIEWVYPTAGGYFFSPSRTALSIVLGSSHQSIGPSSSKPRTGWRARKSTRLA</sequence>
<dbReference type="GO" id="GO:0004601">
    <property type="term" value="F:peroxidase activity"/>
    <property type="evidence" value="ECO:0007669"/>
    <property type="project" value="UniProtKB-KW"/>
</dbReference>
<dbReference type="PANTHER" id="PTHR30521:SF4">
    <property type="entry name" value="DEFERROCHELATASE"/>
    <property type="match status" value="1"/>
</dbReference>
<evidence type="ECO:0000313" key="11">
    <source>
        <dbReference type="Proteomes" id="UP001079430"/>
    </source>
</evidence>
<comment type="caution">
    <text evidence="10">The sequence shown here is derived from an EMBL/GenBank/DDBJ whole genome shotgun (WGS) entry which is preliminary data.</text>
</comment>
<gene>
    <name evidence="10" type="ORF">O3W52_26830</name>
</gene>
<keyword evidence="11" id="KW-1185">Reference proteome</keyword>
<evidence type="ECO:0000256" key="7">
    <source>
        <dbReference type="ARBA" id="ARBA00023004"/>
    </source>
</evidence>
<evidence type="ECO:0000256" key="1">
    <source>
        <dbReference type="ARBA" id="ARBA00001970"/>
    </source>
</evidence>
<comment type="cofactor">
    <cofactor evidence="1">
        <name>heme b</name>
        <dbReference type="ChEBI" id="CHEBI:60344"/>
    </cofactor>
</comment>
<dbReference type="Pfam" id="PF20628">
    <property type="entry name" value="Dyp_perox_C"/>
    <property type="match status" value="1"/>
</dbReference>
<dbReference type="PROSITE" id="PS51404">
    <property type="entry name" value="DYP_PEROXIDASE"/>
    <property type="match status" value="1"/>
</dbReference>
<keyword evidence="3" id="KW-0349">Heme</keyword>
<evidence type="ECO:0000259" key="9">
    <source>
        <dbReference type="Pfam" id="PF20628"/>
    </source>
</evidence>
<keyword evidence="5" id="KW-0732">Signal</keyword>
<feature type="compositionally biased region" description="Basic residues" evidence="8">
    <location>
        <begin position="269"/>
        <end position="280"/>
    </location>
</feature>
<keyword evidence="6" id="KW-0560">Oxidoreductase</keyword>
<protein>
    <submittedName>
        <fullName evidence="10">Dyp-type peroxidase</fullName>
    </submittedName>
</protein>
<dbReference type="InterPro" id="IPR006314">
    <property type="entry name" value="Dyp_peroxidase"/>
</dbReference>
<name>A0ABT4KNA4_9HYPH</name>
<dbReference type="InterPro" id="IPR048328">
    <property type="entry name" value="Dyp_perox_C"/>
</dbReference>
<evidence type="ECO:0000256" key="6">
    <source>
        <dbReference type="ARBA" id="ARBA00023002"/>
    </source>
</evidence>
<feature type="compositionally biased region" description="Low complexity" evidence="8">
    <location>
        <begin position="256"/>
        <end position="265"/>
    </location>
</feature>
<dbReference type="EMBL" id="JAPVOI010000005">
    <property type="protein sequence ID" value="MCZ4093454.1"/>
    <property type="molecule type" value="Genomic_DNA"/>
</dbReference>
<evidence type="ECO:0000256" key="8">
    <source>
        <dbReference type="SAM" id="MobiDB-lite"/>
    </source>
</evidence>